<gene>
    <name evidence="1" type="ORF">BJX68DRAFT_235098</name>
</gene>
<dbReference type="Proteomes" id="UP001610444">
    <property type="component" value="Unassembled WGS sequence"/>
</dbReference>
<evidence type="ECO:0000313" key="2">
    <source>
        <dbReference type="Proteomes" id="UP001610444"/>
    </source>
</evidence>
<comment type="caution">
    <text evidence="1">The sequence shown here is derived from an EMBL/GenBank/DDBJ whole genome shotgun (WGS) entry which is preliminary data.</text>
</comment>
<accession>A0ABR4KJN9</accession>
<sequence>MKHKRDIIEQSLRMLVDRLGKTYLFKRCLFLKNIRQKEIVQLLVAALGTCPTPLCYVHLLHGGGAVRDIKAAERLVFR</sequence>
<dbReference type="GeneID" id="98154999"/>
<evidence type="ECO:0000313" key="1">
    <source>
        <dbReference type="EMBL" id="KAL2852227.1"/>
    </source>
</evidence>
<dbReference type="RefSeq" id="XP_070900230.1">
    <property type="nucleotide sequence ID" value="XM_071039835.1"/>
</dbReference>
<dbReference type="EMBL" id="JBFXLR010000016">
    <property type="protein sequence ID" value="KAL2852227.1"/>
    <property type="molecule type" value="Genomic_DNA"/>
</dbReference>
<organism evidence="1 2">
    <name type="scientific">Aspergillus pseudodeflectus</name>
    <dbReference type="NCBI Taxonomy" id="176178"/>
    <lineage>
        <taxon>Eukaryota</taxon>
        <taxon>Fungi</taxon>
        <taxon>Dikarya</taxon>
        <taxon>Ascomycota</taxon>
        <taxon>Pezizomycotina</taxon>
        <taxon>Eurotiomycetes</taxon>
        <taxon>Eurotiomycetidae</taxon>
        <taxon>Eurotiales</taxon>
        <taxon>Aspergillaceae</taxon>
        <taxon>Aspergillus</taxon>
        <taxon>Aspergillus subgen. Nidulantes</taxon>
    </lineage>
</organism>
<keyword evidence="2" id="KW-1185">Reference proteome</keyword>
<protein>
    <submittedName>
        <fullName evidence="1">Uncharacterized protein</fullName>
    </submittedName>
</protein>
<proteinExistence type="predicted"/>
<reference evidence="1 2" key="1">
    <citation type="submission" date="2024-07" db="EMBL/GenBank/DDBJ databases">
        <title>Section-level genome sequencing and comparative genomics of Aspergillus sections Usti and Cavernicolus.</title>
        <authorList>
            <consortium name="Lawrence Berkeley National Laboratory"/>
            <person name="Nybo J.L."/>
            <person name="Vesth T.C."/>
            <person name="Theobald S."/>
            <person name="Frisvad J.C."/>
            <person name="Larsen T.O."/>
            <person name="Kjaerboelling I."/>
            <person name="Rothschild-Mancinelli K."/>
            <person name="Lyhne E.K."/>
            <person name="Kogle M.E."/>
            <person name="Barry K."/>
            <person name="Clum A."/>
            <person name="Na H."/>
            <person name="Ledsgaard L."/>
            <person name="Lin J."/>
            <person name="Lipzen A."/>
            <person name="Kuo A."/>
            <person name="Riley R."/>
            <person name="Mondo S."/>
            <person name="LaButti K."/>
            <person name="Haridas S."/>
            <person name="Pangalinan J."/>
            <person name="Salamov A.A."/>
            <person name="Simmons B.A."/>
            <person name="Magnuson J.K."/>
            <person name="Chen J."/>
            <person name="Drula E."/>
            <person name="Henrissat B."/>
            <person name="Wiebenga A."/>
            <person name="Lubbers R.J."/>
            <person name="Gomes A.C."/>
            <person name="Macurrencykelacurrency M.R."/>
            <person name="Stajich J."/>
            <person name="Grigoriev I.V."/>
            <person name="Mortensen U.H."/>
            <person name="De vries R.P."/>
            <person name="Baker S.E."/>
            <person name="Andersen M.R."/>
        </authorList>
    </citation>
    <scope>NUCLEOTIDE SEQUENCE [LARGE SCALE GENOMIC DNA]</scope>
    <source>
        <strain evidence="1 2">CBS 756.74</strain>
    </source>
</reference>
<name>A0ABR4KJN9_9EURO</name>